<name>A0AAV3YIU9_9GAST</name>
<evidence type="ECO:0000256" key="2">
    <source>
        <dbReference type="ARBA" id="ARBA00022692"/>
    </source>
</evidence>
<comment type="subcellular location">
    <subcellularLocation>
        <location evidence="1">Membrane</location>
        <topology evidence="1">Multi-pass membrane protein</topology>
    </subcellularLocation>
</comment>
<feature type="transmembrane region" description="Helical" evidence="6">
    <location>
        <begin position="357"/>
        <end position="378"/>
    </location>
</feature>
<dbReference type="PANTHER" id="PTHR13285">
    <property type="entry name" value="ACYLTRANSFERASE"/>
    <property type="match status" value="1"/>
</dbReference>
<evidence type="ECO:0000256" key="6">
    <source>
        <dbReference type="SAM" id="Phobius"/>
    </source>
</evidence>
<feature type="transmembrane region" description="Helical" evidence="6">
    <location>
        <begin position="48"/>
        <end position="74"/>
    </location>
</feature>
<comment type="similarity">
    <text evidence="5">Belongs to the membrane-bound acyltransferase family. HHAT subfamily.</text>
</comment>
<keyword evidence="3 6" id="KW-1133">Transmembrane helix</keyword>
<gene>
    <name evidence="7" type="ORF">PoB_000880700</name>
</gene>
<evidence type="ECO:0000313" key="8">
    <source>
        <dbReference type="Proteomes" id="UP000735302"/>
    </source>
</evidence>
<dbReference type="GO" id="GO:0005783">
    <property type="term" value="C:endoplasmic reticulum"/>
    <property type="evidence" value="ECO:0007669"/>
    <property type="project" value="TreeGrafter"/>
</dbReference>
<feature type="transmembrane region" description="Helical" evidence="6">
    <location>
        <begin position="20"/>
        <end position="42"/>
    </location>
</feature>
<evidence type="ECO:0000256" key="1">
    <source>
        <dbReference type="ARBA" id="ARBA00004141"/>
    </source>
</evidence>
<dbReference type="AlphaFoldDB" id="A0AAV3YIU9"/>
<reference evidence="7 8" key="1">
    <citation type="journal article" date="2021" name="Elife">
        <title>Chloroplast acquisition without the gene transfer in kleptoplastic sea slugs, Plakobranchus ocellatus.</title>
        <authorList>
            <person name="Maeda T."/>
            <person name="Takahashi S."/>
            <person name="Yoshida T."/>
            <person name="Shimamura S."/>
            <person name="Takaki Y."/>
            <person name="Nagai Y."/>
            <person name="Toyoda A."/>
            <person name="Suzuki Y."/>
            <person name="Arimoto A."/>
            <person name="Ishii H."/>
            <person name="Satoh N."/>
            <person name="Nishiyama T."/>
            <person name="Hasebe M."/>
            <person name="Maruyama T."/>
            <person name="Minagawa J."/>
            <person name="Obokata J."/>
            <person name="Shigenobu S."/>
        </authorList>
    </citation>
    <scope>NUCLEOTIDE SEQUENCE [LARGE SCALE GENOMIC DNA]</scope>
</reference>
<organism evidence="7 8">
    <name type="scientific">Plakobranchus ocellatus</name>
    <dbReference type="NCBI Taxonomy" id="259542"/>
    <lineage>
        <taxon>Eukaryota</taxon>
        <taxon>Metazoa</taxon>
        <taxon>Spiralia</taxon>
        <taxon>Lophotrochozoa</taxon>
        <taxon>Mollusca</taxon>
        <taxon>Gastropoda</taxon>
        <taxon>Heterobranchia</taxon>
        <taxon>Euthyneura</taxon>
        <taxon>Panpulmonata</taxon>
        <taxon>Sacoglossa</taxon>
        <taxon>Placobranchoidea</taxon>
        <taxon>Plakobranchidae</taxon>
        <taxon>Plakobranchus</taxon>
    </lineage>
</organism>
<dbReference type="InterPro" id="IPR004299">
    <property type="entry name" value="MBOAT_fam"/>
</dbReference>
<evidence type="ECO:0000256" key="5">
    <source>
        <dbReference type="ARBA" id="ARBA00038268"/>
    </source>
</evidence>
<comment type="caution">
    <text evidence="7">The sequence shown here is derived from an EMBL/GenBank/DDBJ whole genome shotgun (WGS) entry which is preliminary data.</text>
</comment>
<sequence>MSHTYCHLTDISSFEVLCGFSQLGSVAGIWIVLGAEIVVLTIPGVQDLFFGLTTQLGFESALGFLILKLISFGVDNAQLVRKNFQNEKICVASETTLNEKKIRSADDITQPNETPLTGKTNSNFLHLLESLLYVFYFPSFIRGPLIRIADFRPQIKASFAAAESSPTFLPKNCLNILKNLMRLVFWMLFMEFSLHYMYFGAIAQNGVLNKLSFWALAAIGHLAGQFFMIKYVVIYGFAGQLGRFDGVNPYSEPRCISWVYSYTDMWRYFDIGLYKFITTYLYLPLGGSRRGLISQLATTGVVFLFIYLWHGGTHNLFIWCCGNYLVCSIEQLGVAAERSPLGQSLVSAIGPAVQLRMKCLLLVFTYLASCLQTFFFLLHVDDATELFQTIVLESKF</sequence>
<evidence type="ECO:0000256" key="3">
    <source>
        <dbReference type="ARBA" id="ARBA00022989"/>
    </source>
</evidence>
<feature type="transmembrane region" description="Helical" evidence="6">
    <location>
        <begin position="211"/>
        <end position="233"/>
    </location>
</feature>
<dbReference type="PANTHER" id="PTHR13285:SF18">
    <property type="entry name" value="PROTEIN-CYSTEINE N-PALMITOYLTRANSFERASE RASP"/>
    <property type="match status" value="1"/>
</dbReference>
<proteinExistence type="inferred from homology"/>
<accession>A0AAV3YIU9</accession>
<keyword evidence="8" id="KW-1185">Reference proteome</keyword>
<keyword evidence="4 6" id="KW-0472">Membrane</keyword>
<feature type="transmembrane region" description="Helical" evidence="6">
    <location>
        <begin position="292"/>
        <end position="310"/>
    </location>
</feature>
<dbReference type="Proteomes" id="UP000735302">
    <property type="component" value="Unassembled WGS sequence"/>
</dbReference>
<dbReference type="GO" id="GO:0016020">
    <property type="term" value="C:membrane"/>
    <property type="evidence" value="ECO:0007669"/>
    <property type="project" value="UniProtKB-SubCell"/>
</dbReference>
<dbReference type="GO" id="GO:0016409">
    <property type="term" value="F:palmitoyltransferase activity"/>
    <property type="evidence" value="ECO:0007669"/>
    <property type="project" value="TreeGrafter"/>
</dbReference>
<keyword evidence="2 6" id="KW-0812">Transmembrane</keyword>
<feature type="transmembrane region" description="Helical" evidence="6">
    <location>
        <begin position="180"/>
        <end position="199"/>
    </location>
</feature>
<dbReference type="InterPro" id="IPR051085">
    <property type="entry name" value="MB_O-acyltransferase"/>
</dbReference>
<evidence type="ECO:0000256" key="4">
    <source>
        <dbReference type="ARBA" id="ARBA00023136"/>
    </source>
</evidence>
<protein>
    <submittedName>
        <fullName evidence="7">Protein-cysteine n-palmitoyltransferase hhat</fullName>
    </submittedName>
</protein>
<dbReference type="Pfam" id="PF03062">
    <property type="entry name" value="MBOAT"/>
    <property type="match status" value="1"/>
</dbReference>
<evidence type="ECO:0000313" key="7">
    <source>
        <dbReference type="EMBL" id="GFN82301.1"/>
    </source>
</evidence>
<dbReference type="EMBL" id="BLXT01000977">
    <property type="protein sequence ID" value="GFN82301.1"/>
    <property type="molecule type" value="Genomic_DNA"/>
</dbReference>